<comment type="cofactor">
    <cofactor evidence="2">
        <name>pyridoxal 5'-phosphate</name>
        <dbReference type="ChEBI" id="CHEBI:597326"/>
    </cofactor>
</comment>
<dbReference type="InterPro" id="IPR015421">
    <property type="entry name" value="PyrdxlP-dep_Trfase_major"/>
</dbReference>
<dbReference type="Gene3D" id="3.90.1150.10">
    <property type="entry name" value="Aspartate Aminotransferase, domain 1"/>
    <property type="match status" value="1"/>
</dbReference>
<dbReference type="Gene3D" id="3.40.640.10">
    <property type="entry name" value="Type I PLP-dependent aspartate aminotransferase-like (Major domain)"/>
    <property type="match status" value="1"/>
</dbReference>
<dbReference type="EC" id="2.6.1.-" evidence="2"/>
<gene>
    <name evidence="4" type="primary">dapL</name>
    <name evidence="4" type="ORF">Ataiwa_18240</name>
</gene>
<dbReference type="PROSITE" id="PS00105">
    <property type="entry name" value="AA_TRANSFER_CLASS_1"/>
    <property type="match status" value="1"/>
</dbReference>
<dbReference type="PANTHER" id="PTHR43795:SF39">
    <property type="entry name" value="AMINOTRANSFERASE CLASS I_CLASSII DOMAIN-CONTAINING PROTEIN"/>
    <property type="match status" value="1"/>
</dbReference>
<organism evidence="4 5">
    <name type="scientific">Algoriphagus taiwanensis</name>
    <dbReference type="NCBI Taxonomy" id="1445656"/>
    <lineage>
        <taxon>Bacteria</taxon>
        <taxon>Pseudomonadati</taxon>
        <taxon>Bacteroidota</taxon>
        <taxon>Cytophagia</taxon>
        <taxon>Cytophagales</taxon>
        <taxon>Cyclobacteriaceae</taxon>
        <taxon>Algoriphagus</taxon>
    </lineage>
</organism>
<keyword evidence="2 4" id="KW-0032">Aminotransferase</keyword>
<evidence type="ECO:0000256" key="1">
    <source>
        <dbReference type="ARBA" id="ARBA00022898"/>
    </source>
</evidence>
<keyword evidence="5" id="KW-1185">Reference proteome</keyword>
<evidence type="ECO:0000256" key="2">
    <source>
        <dbReference type="RuleBase" id="RU000481"/>
    </source>
</evidence>
<feature type="domain" description="Aminotransferase class I/classII large" evidence="3">
    <location>
        <begin position="46"/>
        <end position="428"/>
    </location>
</feature>
<name>A0ABQ6Q104_9BACT</name>
<dbReference type="PANTHER" id="PTHR43795">
    <property type="entry name" value="BIFUNCTIONAL ASPARTATE AMINOTRANSFERASE AND GLUTAMATE/ASPARTATE-PREPHENATE AMINOTRANSFERASE-RELATED"/>
    <property type="match status" value="1"/>
</dbReference>
<keyword evidence="2" id="KW-0808">Transferase</keyword>
<comment type="caution">
    <text evidence="4">The sequence shown here is derived from an EMBL/GenBank/DDBJ whole genome shotgun (WGS) entry which is preliminary data.</text>
</comment>
<evidence type="ECO:0000313" key="4">
    <source>
        <dbReference type="EMBL" id="GMQ33552.1"/>
    </source>
</evidence>
<dbReference type="InterPro" id="IPR050478">
    <property type="entry name" value="Ethylene_sulfur-biosynth"/>
</dbReference>
<sequence>MPDASFLSQKGSKAAQNPIRVDLKIYSEAMENLYHPKTNPSGTLPMNIAENQLCWEMLRERIQKVTREKNIPDWVANYTDSNGAPCFRKSTAEFLSQFLFHCPVDPDSLAFSVGATSVIEMTSFLLANPGDTAVIPAPSYPVYSGDIGNLPGVLRFDLQLPGGFKDSEYDFEISLLDQAKAEIESKGSQFRMLILTSPDNPTGKIYREDHLRKIASWCMDHQIHLVVNEIYGLSQIDITHPELQSDYPNPAPFVSFGKLMNELKSPFLHFWYSFSKDFGISGFRIGLLHSHNAALIQGYQNAGAGHCISNYTQWVMQEVLDDHAFLNSYFKEFKTLLTQAYITFTKGLKNLQIPFNPSRGSLFVWLDLSEFLEEKSESGEEKLWLDIYKKTSVLLTPSQGFGHQQRGWFRVVITSISPSEMEVALDRLKGFVEDQRGKSCR</sequence>
<dbReference type="PRINTS" id="PR00753">
    <property type="entry name" value="ACCSYNTHASE"/>
</dbReference>
<dbReference type="InterPro" id="IPR004838">
    <property type="entry name" value="NHTrfase_class1_PyrdxlP-BS"/>
</dbReference>
<dbReference type="Pfam" id="PF00155">
    <property type="entry name" value="Aminotran_1_2"/>
    <property type="match status" value="1"/>
</dbReference>
<dbReference type="InterPro" id="IPR015424">
    <property type="entry name" value="PyrdxlP-dep_Trfase"/>
</dbReference>
<dbReference type="GO" id="GO:0008483">
    <property type="term" value="F:transaminase activity"/>
    <property type="evidence" value="ECO:0007669"/>
    <property type="project" value="UniProtKB-KW"/>
</dbReference>
<reference evidence="4 5" key="1">
    <citation type="submission" date="2023-08" db="EMBL/GenBank/DDBJ databases">
        <title>Draft genome sequence of Algoriphagus taiwanensis.</title>
        <authorList>
            <person name="Takatani N."/>
            <person name="Hosokawa M."/>
            <person name="Sawabe T."/>
        </authorList>
    </citation>
    <scope>NUCLEOTIDE SEQUENCE [LARGE SCALE GENOMIC DNA]</scope>
    <source>
        <strain evidence="4 5">JCM 19755</strain>
    </source>
</reference>
<protein>
    <recommendedName>
        <fullName evidence="2">Aminotransferase</fullName>
        <ecNumber evidence="2">2.6.1.-</ecNumber>
    </recommendedName>
</protein>
<evidence type="ECO:0000259" key="3">
    <source>
        <dbReference type="Pfam" id="PF00155"/>
    </source>
</evidence>
<proteinExistence type="inferred from homology"/>
<dbReference type="SUPFAM" id="SSF53383">
    <property type="entry name" value="PLP-dependent transferases"/>
    <property type="match status" value="1"/>
</dbReference>
<evidence type="ECO:0000313" key="5">
    <source>
        <dbReference type="Proteomes" id="UP001307705"/>
    </source>
</evidence>
<dbReference type="InterPro" id="IPR004839">
    <property type="entry name" value="Aminotransferase_I/II_large"/>
</dbReference>
<dbReference type="CDD" id="cd00609">
    <property type="entry name" value="AAT_like"/>
    <property type="match status" value="1"/>
</dbReference>
<keyword evidence="1" id="KW-0663">Pyridoxal phosphate</keyword>
<dbReference type="RefSeq" id="WP_338228350.1">
    <property type="nucleotide sequence ID" value="NZ_BTPE01000005.1"/>
</dbReference>
<dbReference type="Proteomes" id="UP001307705">
    <property type="component" value="Unassembled WGS sequence"/>
</dbReference>
<comment type="similarity">
    <text evidence="2">Belongs to the class-I pyridoxal-phosphate-dependent aminotransferase family.</text>
</comment>
<dbReference type="EMBL" id="BTPE01000005">
    <property type="protein sequence ID" value="GMQ33552.1"/>
    <property type="molecule type" value="Genomic_DNA"/>
</dbReference>
<accession>A0ABQ6Q104</accession>
<dbReference type="InterPro" id="IPR015422">
    <property type="entry name" value="PyrdxlP-dep_Trfase_small"/>
</dbReference>